<evidence type="ECO:0000256" key="7">
    <source>
        <dbReference type="ARBA" id="ARBA00047989"/>
    </source>
</evidence>
<accession>A0A840SIP6</accession>
<comment type="caution">
    <text evidence="10">The sequence shown here is derived from an EMBL/GenBank/DDBJ whole genome shotgun (WGS) entry which is preliminary data.</text>
</comment>
<dbReference type="SUPFAM" id="SSF64438">
    <property type="entry name" value="CNF1/YfiH-like putative cysteine hydrolases"/>
    <property type="match status" value="1"/>
</dbReference>
<comment type="catalytic activity">
    <reaction evidence="9">
        <text>S-methyl-5'-thioadenosine + phosphate = 5-(methylsulfanyl)-alpha-D-ribose 1-phosphate + adenine</text>
        <dbReference type="Rhea" id="RHEA:11852"/>
        <dbReference type="ChEBI" id="CHEBI:16708"/>
        <dbReference type="ChEBI" id="CHEBI:17509"/>
        <dbReference type="ChEBI" id="CHEBI:43474"/>
        <dbReference type="ChEBI" id="CHEBI:58533"/>
        <dbReference type="EC" id="2.4.2.28"/>
    </reaction>
    <physiologicalReaction direction="left-to-right" evidence="9">
        <dbReference type="Rhea" id="RHEA:11853"/>
    </physiologicalReaction>
</comment>
<dbReference type="AlphaFoldDB" id="A0A840SIP6"/>
<dbReference type="GO" id="GO:0005507">
    <property type="term" value="F:copper ion binding"/>
    <property type="evidence" value="ECO:0007669"/>
    <property type="project" value="TreeGrafter"/>
</dbReference>
<evidence type="ECO:0000256" key="8">
    <source>
        <dbReference type="ARBA" id="ARBA00048968"/>
    </source>
</evidence>
<dbReference type="InterPro" id="IPR011324">
    <property type="entry name" value="Cytotoxic_necrot_fac-like_cat"/>
</dbReference>
<proteinExistence type="inferred from homology"/>
<name>A0A840SIP6_9SPIR</name>
<dbReference type="EMBL" id="JACHFR010000003">
    <property type="protein sequence ID" value="MBB5219766.1"/>
    <property type="molecule type" value="Genomic_DNA"/>
</dbReference>
<evidence type="ECO:0000256" key="9">
    <source>
        <dbReference type="ARBA" id="ARBA00049893"/>
    </source>
</evidence>
<evidence type="ECO:0000313" key="10">
    <source>
        <dbReference type="EMBL" id="MBB5219766.1"/>
    </source>
</evidence>
<evidence type="ECO:0000256" key="1">
    <source>
        <dbReference type="ARBA" id="ARBA00000553"/>
    </source>
</evidence>
<keyword evidence="5" id="KW-0378">Hydrolase</keyword>
<comment type="catalytic activity">
    <reaction evidence="7">
        <text>adenosine + H2O + H(+) = inosine + NH4(+)</text>
        <dbReference type="Rhea" id="RHEA:24408"/>
        <dbReference type="ChEBI" id="CHEBI:15377"/>
        <dbReference type="ChEBI" id="CHEBI:15378"/>
        <dbReference type="ChEBI" id="CHEBI:16335"/>
        <dbReference type="ChEBI" id="CHEBI:17596"/>
        <dbReference type="ChEBI" id="CHEBI:28938"/>
        <dbReference type="EC" id="3.5.4.4"/>
    </reaction>
    <physiologicalReaction direction="left-to-right" evidence="7">
        <dbReference type="Rhea" id="RHEA:24409"/>
    </physiologicalReaction>
</comment>
<dbReference type="GO" id="GO:0017061">
    <property type="term" value="F:S-methyl-5-thioadenosine phosphorylase activity"/>
    <property type="evidence" value="ECO:0007669"/>
    <property type="project" value="UniProtKB-EC"/>
</dbReference>
<keyword evidence="6" id="KW-0862">Zinc</keyword>
<evidence type="ECO:0000256" key="4">
    <source>
        <dbReference type="ARBA" id="ARBA00022723"/>
    </source>
</evidence>
<comment type="catalytic activity">
    <reaction evidence="1">
        <text>inosine + phosphate = alpha-D-ribose 1-phosphate + hypoxanthine</text>
        <dbReference type="Rhea" id="RHEA:27646"/>
        <dbReference type="ChEBI" id="CHEBI:17368"/>
        <dbReference type="ChEBI" id="CHEBI:17596"/>
        <dbReference type="ChEBI" id="CHEBI:43474"/>
        <dbReference type="ChEBI" id="CHEBI:57720"/>
        <dbReference type="EC" id="2.4.2.1"/>
    </reaction>
    <physiologicalReaction direction="left-to-right" evidence="1">
        <dbReference type="Rhea" id="RHEA:27647"/>
    </physiologicalReaction>
</comment>
<dbReference type="GO" id="GO:0016787">
    <property type="term" value="F:hydrolase activity"/>
    <property type="evidence" value="ECO:0007669"/>
    <property type="project" value="UniProtKB-KW"/>
</dbReference>
<dbReference type="RefSeq" id="WP_184653180.1">
    <property type="nucleotide sequence ID" value="NZ_JACHFR010000003.1"/>
</dbReference>
<dbReference type="InterPro" id="IPR003730">
    <property type="entry name" value="Cu_polyphenol_OxRdtase"/>
</dbReference>
<evidence type="ECO:0000313" key="11">
    <source>
        <dbReference type="Proteomes" id="UP000578697"/>
    </source>
</evidence>
<dbReference type="CDD" id="cd16833">
    <property type="entry name" value="YfiH"/>
    <property type="match status" value="1"/>
</dbReference>
<evidence type="ECO:0000256" key="2">
    <source>
        <dbReference type="ARBA" id="ARBA00007353"/>
    </source>
</evidence>
<protein>
    <recommendedName>
        <fullName evidence="12">Purine nucleoside phosphorylase</fullName>
    </recommendedName>
</protein>
<dbReference type="Proteomes" id="UP000578697">
    <property type="component" value="Unassembled WGS sequence"/>
</dbReference>
<organism evidence="10 11">
    <name type="scientific">Treponema rectale</name>
    <dbReference type="NCBI Taxonomy" id="744512"/>
    <lineage>
        <taxon>Bacteria</taxon>
        <taxon>Pseudomonadati</taxon>
        <taxon>Spirochaetota</taxon>
        <taxon>Spirochaetia</taxon>
        <taxon>Spirochaetales</taxon>
        <taxon>Treponemataceae</taxon>
        <taxon>Treponema</taxon>
    </lineage>
</organism>
<dbReference type="Gene3D" id="3.60.140.10">
    <property type="entry name" value="CNF1/YfiH-like putative cysteine hydrolases"/>
    <property type="match status" value="1"/>
</dbReference>
<keyword evidence="3" id="KW-0808">Transferase</keyword>
<keyword evidence="11" id="KW-1185">Reference proteome</keyword>
<reference evidence="10 11" key="1">
    <citation type="submission" date="2020-08" db="EMBL/GenBank/DDBJ databases">
        <title>Genomic Encyclopedia of Type Strains, Phase IV (KMG-IV): sequencing the most valuable type-strain genomes for metagenomic binning, comparative biology and taxonomic classification.</title>
        <authorList>
            <person name="Goeker M."/>
        </authorList>
    </citation>
    <scope>NUCLEOTIDE SEQUENCE [LARGE SCALE GENOMIC DNA]</scope>
    <source>
        <strain evidence="10 11">DSM 103679</strain>
    </source>
</reference>
<dbReference type="Pfam" id="PF02578">
    <property type="entry name" value="Cu-oxidase_4"/>
    <property type="match status" value="1"/>
</dbReference>
<keyword evidence="4" id="KW-0479">Metal-binding</keyword>
<evidence type="ECO:0000256" key="6">
    <source>
        <dbReference type="ARBA" id="ARBA00022833"/>
    </source>
</evidence>
<sequence>MKSGSVLYGQFTENNDSPVWGMTLRNAGSMRFRWNEVNENRQSFLSELCGRDRKIAQVELYHSKEVVFVNEASECDGIKADGILTSNRSIIPVVTVADCMPIYMYDPVSGVAGMLHSGWKGTGIVENALSLAAEKCGSKPENFRIVLGPHIHDCCYNVDEQRASYFADNFTPDCIKIISPGQYALSLAAANIAVLKRCGVPDRNICIRPECTCCNDKFGSFRRETAPFASLPPEEKAGKFTVQAAFIKF</sequence>
<evidence type="ECO:0000256" key="3">
    <source>
        <dbReference type="ARBA" id="ARBA00022679"/>
    </source>
</evidence>
<gene>
    <name evidence="10" type="ORF">HNP77_002148</name>
</gene>
<comment type="catalytic activity">
    <reaction evidence="8">
        <text>adenosine + phosphate = alpha-D-ribose 1-phosphate + adenine</text>
        <dbReference type="Rhea" id="RHEA:27642"/>
        <dbReference type="ChEBI" id="CHEBI:16335"/>
        <dbReference type="ChEBI" id="CHEBI:16708"/>
        <dbReference type="ChEBI" id="CHEBI:43474"/>
        <dbReference type="ChEBI" id="CHEBI:57720"/>
        <dbReference type="EC" id="2.4.2.1"/>
    </reaction>
    <physiologicalReaction direction="left-to-right" evidence="8">
        <dbReference type="Rhea" id="RHEA:27643"/>
    </physiologicalReaction>
</comment>
<comment type="similarity">
    <text evidence="2">Belongs to the purine nucleoside phosphorylase YfiH/LACC1 family.</text>
</comment>
<dbReference type="PANTHER" id="PTHR30616">
    <property type="entry name" value="UNCHARACTERIZED PROTEIN YFIH"/>
    <property type="match status" value="1"/>
</dbReference>
<evidence type="ECO:0008006" key="12">
    <source>
        <dbReference type="Google" id="ProtNLM"/>
    </source>
</evidence>
<evidence type="ECO:0000256" key="5">
    <source>
        <dbReference type="ARBA" id="ARBA00022801"/>
    </source>
</evidence>
<dbReference type="InterPro" id="IPR038371">
    <property type="entry name" value="Cu_polyphenol_OxRdtase_sf"/>
</dbReference>
<dbReference type="PANTHER" id="PTHR30616:SF2">
    <property type="entry name" value="PURINE NUCLEOSIDE PHOSPHORYLASE LACC1"/>
    <property type="match status" value="1"/>
</dbReference>